<protein>
    <recommendedName>
        <fullName evidence="2">NAD-dependent epimerase/dehydratase domain-containing protein</fullName>
    </recommendedName>
</protein>
<dbReference type="PANTHER" id="PTHR43000">
    <property type="entry name" value="DTDP-D-GLUCOSE 4,6-DEHYDRATASE-RELATED"/>
    <property type="match status" value="1"/>
</dbReference>
<comment type="similarity">
    <text evidence="1">Belongs to the NAD(P)-dependent epimerase/dehydratase family.</text>
</comment>
<feature type="domain" description="NAD-dependent epimerase/dehydratase" evidence="2">
    <location>
        <begin position="122"/>
        <end position="231"/>
    </location>
</feature>
<dbReference type="Proteomes" id="UP000657574">
    <property type="component" value="Unassembled WGS sequence"/>
</dbReference>
<keyword evidence="4" id="KW-1185">Reference proteome</keyword>
<sequence length="375" mass="40856">MVMKSSRTALVVGGTGPTGPHLLTGLLERGYDVEILHRGVHESPGLPDVRHIHADPHFPETLDDAIATRTWDVVLATYGRLRTVSQAFAGKCGQFIGVGGVPVYRGFFDPAGTKPYGMRLLAREDSTLADACEPVAPFAAKMVAAEREVFRLGAEGAYAATMVRYSQIYGPRNIVPWEWAVMKRIADGRHRMILPDAGLWIVTRCAARNAAEVLLCAVGNPAAAGEAFNVADDDQQTTRQWAENVAMLLGADMEFVGIPSELAPSAMGELLSPTARPHVLVDASRAKRLLGYREVVTAADALAETVAWLTEHPVTAENYPTYNARFDYAMENRLLAAWDHARAYVRRHAPDTAVEMAHAMPHPRVPSLQADARGR</sequence>
<dbReference type="InterPro" id="IPR001509">
    <property type="entry name" value="Epimerase_deHydtase"/>
</dbReference>
<dbReference type="SUPFAM" id="SSF51735">
    <property type="entry name" value="NAD(P)-binding Rossmann-fold domains"/>
    <property type="match status" value="1"/>
</dbReference>
<evidence type="ECO:0000313" key="3">
    <source>
        <dbReference type="EMBL" id="GGJ41034.1"/>
    </source>
</evidence>
<organism evidence="3 4">
    <name type="scientific">Streptomyces brasiliensis</name>
    <dbReference type="NCBI Taxonomy" id="1954"/>
    <lineage>
        <taxon>Bacteria</taxon>
        <taxon>Bacillati</taxon>
        <taxon>Actinomycetota</taxon>
        <taxon>Actinomycetes</taxon>
        <taxon>Kitasatosporales</taxon>
        <taxon>Streptomycetaceae</taxon>
        <taxon>Streptomyces</taxon>
    </lineage>
</organism>
<evidence type="ECO:0000259" key="2">
    <source>
        <dbReference type="Pfam" id="PF01370"/>
    </source>
</evidence>
<dbReference type="AlphaFoldDB" id="A0A917L556"/>
<dbReference type="Gene3D" id="3.40.50.720">
    <property type="entry name" value="NAD(P)-binding Rossmann-like Domain"/>
    <property type="match status" value="1"/>
</dbReference>
<reference evidence="3" key="2">
    <citation type="submission" date="2020-09" db="EMBL/GenBank/DDBJ databases">
        <authorList>
            <person name="Sun Q."/>
            <person name="Ohkuma M."/>
        </authorList>
    </citation>
    <scope>NUCLEOTIDE SEQUENCE</scope>
    <source>
        <strain evidence="3">JCM 3086</strain>
    </source>
</reference>
<gene>
    <name evidence="3" type="ORF">GCM10010121_060110</name>
</gene>
<evidence type="ECO:0000313" key="4">
    <source>
        <dbReference type="Proteomes" id="UP000657574"/>
    </source>
</evidence>
<evidence type="ECO:0000256" key="1">
    <source>
        <dbReference type="ARBA" id="ARBA00007637"/>
    </source>
</evidence>
<dbReference type="EMBL" id="BMQA01000025">
    <property type="protein sequence ID" value="GGJ41034.1"/>
    <property type="molecule type" value="Genomic_DNA"/>
</dbReference>
<accession>A0A917L556</accession>
<proteinExistence type="inferred from homology"/>
<dbReference type="Pfam" id="PF01370">
    <property type="entry name" value="Epimerase"/>
    <property type="match status" value="1"/>
</dbReference>
<name>A0A917L556_9ACTN</name>
<comment type="caution">
    <text evidence="3">The sequence shown here is derived from an EMBL/GenBank/DDBJ whole genome shotgun (WGS) entry which is preliminary data.</text>
</comment>
<reference evidence="3" key="1">
    <citation type="journal article" date="2014" name="Int. J. Syst. Evol. Microbiol.">
        <title>Complete genome sequence of Corynebacterium casei LMG S-19264T (=DSM 44701T), isolated from a smear-ripened cheese.</title>
        <authorList>
            <consortium name="US DOE Joint Genome Institute (JGI-PGF)"/>
            <person name="Walter F."/>
            <person name="Albersmeier A."/>
            <person name="Kalinowski J."/>
            <person name="Ruckert C."/>
        </authorList>
    </citation>
    <scope>NUCLEOTIDE SEQUENCE</scope>
    <source>
        <strain evidence="3">JCM 3086</strain>
    </source>
</reference>
<dbReference type="InterPro" id="IPR036291">
    <property type="entry name" value="NAD(P)-bd_dom_sf"/>
</dbReference>